<organism evidence="1">
    <name type="scientific">Anguilla anguilla</name>
    <name type="common">European freshwater eel</name>
    <name type="synonym">Muraena anguilla</name>
    <dbReference type="NCBI Taxonomy" id="7936"/>
    <lineage>
        <taxon>Eukaryota</taxon>
        <taxon>Metazoa</taxon>
        <taxon>Chordata</taxon>
        <taxon>Craniata</taxon>
        <taxon>Vertebrata</taxon>
        <taxon>Euteleostomi</taxon>
        <taxon>Actinopterygii</taxon>
        <taxon>Neopterygii</taxon>
        <taxon>Teleostei</taxon>
        <taxon>Anguilliformes</taxon>
        <taxon>Anguillidae</taxon>
        <taxon>Anguilla</taxon>
    </lineage>
</organism>
<sequence length="26" mass="2997">MEVFIFNRLQSRACASPLKYVQPQIG</sequence>
<reference evidence="1" key="2">
    <citation type="journal article" date="2015" name="Fish Shellfish Immunol.">
        <title>Early steps in the European eel (Anguilla anguilla)-Vibrio vulnificus interaction in the gills: Role of the RtxA13 toxin.</title>
        <authorList>
            <person name="Callol A."/>
            <person name="Pajuelo D."/>
            <person name="Ebbesson L."/>
            <person name="Teles M."/>
            <person name="MacKenzie S."/>
            <person name="Amaro C."/>
        </authorList>
    </citation>
    <scope>NUCLEOTIDE SEQUENCE</scope>
</reference>
<dbReference type="AlphaFoldDB" id="A0A0E9P6L4"/>
<protein>
    <submittedName>
        <fullName evidence="1">Uncharacterized protein</fullName>
    </submittedName>
</protein>
<accession>A0A0E9P6L4</accession>
<reference evidence="1" key="1">
    <citation type="submission" date="2014-11" db="EMBL/GenBank/DDBJ databases">
        <authorList>
            <person name="Amaro Gonzalez C."/>
        </authorList>
    </citation>
    <scope>NUCLEOTIDE SEQUENCE</scope>
</reference>
<evidence type="ECO:0000313" key="1">
    <source>
        <dbReference type="EMBL" id="JAH00129.1"/>
    </source>
</evidence>
<name>A0A0E9P6L4_ANGAN</name>
<proteinExistence type="predicted"/>
<dbReference type="EMBL" id="GBXM01108448">
    <property type="protein sequence ID" value="JAH00129.1"/>
    <property type="molecule type" value="Transcribed_RNA"/>
</dbReference>